<reference evidence="3 4" key="1">
    <citation type="submission" date="2019-03" db="EMBL/GenBank/DDBJ databases">
        <title>Three New Species of Nocardioides, Nocardioides euryhalodurans sp. nov., Nocardioides seonyuensis sp. nov. and Nocardioides eburneoflavus sp. nov., Iolated from Soil.</title>
        <authorList>
            <person name="Roh S.G."/>
            <person name="Lee C."/>
            <person name="Kim M.-K."/>
            <person name="Kim S.B."/>
        </authorList>
    </citation>
    <scope>NUCLEOTIDE SEQUENCE [LARGE SCALE GENOMIC DNA]</scope>
    <source>
        <strain evidence="3 4">MMS17-SY117</strain>
    </source>
</reference>
<evidence type="ECO:0000313" key="3">
    <source>
        <dbReference type="EMBL" id="QBR91662.1"/>
    </source>
</evidence>
<dbReference type="InterPro" id="IPR013078">
    <property type="entry name" value="His_Pase_superF_clade-1"/>
</dbReference>
<feature type="binding site" evidence="2">
    <location>
        <begin position="12"/>
        <end position="19"/>
    </location>
    <ligand>
        <name>substrate</name>
    </ligand>
</feature>
<dbReference type="Proteomes" id="UP000294894">
    <property type="component" value="Chromosome"/>
</dbReference>
<dbReference type="RefSeq" id="WP_135074498.1">
    <property type="nucleotide sequence ID" value="NZ_CP038267.1"/>
</dbReference>
<proteinExistence type="predicted"/>
<sequence>MTADARRLVLLRHGRTAWNATGRAQGHADVELDDLGHAQAELAAPWVAAMRPAALWSSDLARARQTAAYVEKETGLTARLDARLREYDVGERTGLTMAEFANRHPEEHAAWLRDRRSEVAGAEETIEVLARILPAYDDVLAGLGPGESAVVVTHGAALKVSVLALLGWPQEQNRSLEGLDNARTAVLEEQAGSWRLVAWNAGPDFASVETAR</sequence>
<dbReference type="KEGG" id="noy:EXE57_04825"/>
<feature type="active site" description="Tele-phosphohistidine intermediate" evidence="1">
    <location>
        <position position="13"/>
    </location>
</feature>
<evidence type="ECO:0000256" key="2">
    <source>
        <dbReference type="PIRSR" id="PIRSR613078-2"/>
    </source>
</evidence>
<dbReference type="PANTHER" id="PTHR48100:SF62">
    <property type="entry name" value="GLUCOSYL-3-PHOSPHOGLYCERATE PHOSPHATASE"/>
    <property type="match status" value="1"/>
</dbReference>
<dbReference type="SUPFAM" id="SSF53254">
    <property type="entry name" value="Phosphoglycerate mutase-like"/>
    <property type="match status" value="1"/>
</dbReference>
<organism evidence="3 4">
    <name type="scientific">Nocardioides euryhalodurans</name>
    <dbReference type="NCBI Taxonomy" id="2518370"/>
    <lineage>
        <taxon>Bacteria</taxon>
        <taxon>Bacillati</taxon>
        <taxon>Actinomycetota</taxon>
        <taxon>Actinomycetes</taxon>
        <taxon>Propionibacteriales</taxon>
        <taxon>Nocardioidaceae</taxon>
        <taxon>Nocardioides</taxon>
    </lineage>
</organism>
<dbReference type="CDD" id="cd07067">
    <property type="entry name" value="HP_PGM_like"/>
    <property type="match status" value="1"/>
</dbReference>
<gene>
    <name evidence="3" type="ORF">EXE57_04825</name>
</gene>
<dbReference type="InterPro" id="IPR029033">
    <property type="entry name" value="His_PPase_superfam"/>
</dbReference>
<dbReference type="SMART" id="SM00855">
    <property type="entry name" value="PGAM"/>
    <property type="match status" value="1"/>
</dbReference>
<feature type="active site" description="Proton donor/acceptor" evidence="1">
    <location>
        <position position="86"/>
    </location>
</feature>
<dbReference type="Gene3D" id="3.40.50.1240">
    <property type="entry name" value="Phosphoglycerate mutase-like"/>
    <property type="match status" value="1"/>
</dbReference>
<name>A0A4V1BDM7_9ACTN</name>
<dbReference type="AlphaFoldDB" id="A0A4V1BDM7"/>
<keyword evidence="4" id="KW-1185">Reference proteome</keyword>
<evidence type="ECO:0000256" key="1">
    <source>
        <dbReference type="PIRSR" id="PIRSR613078-1"/>
    </source>
</evidence>
<evidence type="ECO:0000313" key="4">
    <source>
        <dbReference type="Proteomes" id="UP000294894"/>
    </source>
</evidence>
<protein>
    <submittedName>
        <fullName evidence="3">Histidine phosphatase family protein</fullName>
    </submittedName>
</protein>
<dbReference type="EMBL" id="CP038267">
    <property type="protein sequence ID" value="QBR91662.1"/>
    <property type="molecule type" value="Genomic_DNA"/>
</dbReference>
<feature type="binding site" evidence="2">
    <location>
        <position position="62"/>
    </location>
    <ligand>
        <name>substrate</name>
    </ligand>
</feature>
<accession>A0A4V1BDM7</accession>
<dbReference type="OrthoDB" id="4697614at2"/>
<dbReference type="PANTHER" id="PTHR48100">
    <property type="entry name" value="BROAD-SPECIFICITY PHOSPHATASE YOR283W-RELATED"/>
    <property type="match status" value="1"/>
</dbReference>
<dbReference type="Pfam" id="PF00300">
    <property type="entry name" value="His_Phos_1"/>
    <property type="match status" value="1"/>
</dbReference>
<dbReference type="GO" id="GO:0016791">
    <property type="term" value="F:phosphatase activity"/>
    <property type="evidence" value="ECO:0007669"/>
    <property type="project" value="TreeGrafter"/>
</dbReference>
<dbReference type="GO" id="GO:0005737">
    <property type="term" value="C:cytoplasm"/>
    <property type="evidence" value="ECO:0007669"/>
    <property type="project" value="TreeGrafter"/>
</dbReference>
<dbReference type="InterPro" id="IPR050275">
    <property type="entry name" value="PGM_Phosphatase"/>
</dbReference>